<sequence length="990" mass="109444">MSQSTLIIRHVPNTEPPQFTVERSQDGKASLPVAVAGPNSLPVEGRSNTKLTEEIRWYLETFLDYPFPPDTDRADQARQAFEAWGKRTFTALFTDPHARRSYDKAVEHGFANLTLRIVSDSPAVLGWPWEALHDPEPGGDRLAHHCSIERRINVMRDPVTLRKLPTDRVNVLLVIARPLEGDVRYRSVSRSLVELAAGHTFPISVDVLRPPTFDQLREHLRTHPHHYHILHFDGHGAYRHDVPAPIGRNILMRANDAQLLFENEDGSKDAIESSLLSDLLREHAVPAVVLNACQSAAIDDRAADPFASVAAALLRAGTRSVVAMAYALYVSGAQQFLPAFYKSLFASGNFAGAVRAGRQMMLRNPQRVCARGTYPLEDWAVPVVYQQADPLDFSFVAQGGSGRTGAEPSRLPDEARDDRNPYGFVGRDGAVLELERALRRPPAAILITGLGGVGKTTLIHGFLKWLEQTNGLGSGVLWFDFRDVHSAEYVINRLGEAITGKAEFAAHSQSDKLDFLANMCKRAPVRIVWDNFESARGIPGANRVGNLTDADPNVLKELLTRLRGGATKVVITSRSTEEWLGVTNIGKPVAIGGLDGEERWEYANAVVRDLGLNLNREDPALAALMKLLRAHPLAMRVVLSKLAQRTAAQLNAALETNITQFLPSAKDESEAILFATLQFASDGLPKEWQPLLVPVGLHESYLDADFLESMAKQADASVTRAMINECLGALANAGLVRHTGQAIYELHPLLTSYLRSTHESLALEVRNVWSGAFVDVMGSVAKDLAPRPLHKQRFSFLLHEVNFYKARAIAVRLGKNLGYAALTQALAAFAQNTRNFSGAEQLFGQLQTHHAHTRDETREAGACHQLGRVAEERRDFAGAETWYRKSLEIAERLGNEHGAASTYHQLGNLAVLQQEFETAWGWFLKALNVFVKLDNPHYARMTINNLTLTYREARPETRPRLLEAGRTAGLPDQLLRQIEEAVNPPPPNGS</sequence>
<name>A0A6M5Z3T0_9BACT</name>
<dbReference type="RefSeq" id="WP_171475576.1">
    <property type="nucleotide sequence ID" value="NZ_CP053452.2"/>
</dbReference>
<dbReference type="InterPro" id="IPR019734">
    <property type="entry name" value="TPR_rpt"/>
</dbReference>
<dbReference type="Pfam" id="PF12770">
    <property type="entry name" value="CHAT"/>
    <property type="match status" value="1"/>
</dbReference>
<protein>
    <recommendedName>
        <fullName evidence="2">CHAT domain-containing protein</fullName>
    </recommendedName>
</protein>
<evidence type="ECO:0000256" key="1">
    <source>
        <dbReference type="SAM" id="MobiDB-lite"/>
    </source>
</evidence>
<dbReference type="KEGG" id="ftj:FTUN_8567"/>
<gene>
    <name evidence="3" type="ORF">FTUN_8567</name>
</gene>
<dbReference type="InterPro" id="IPR011990">
    <property type="entry name" value="TPR-like_helical_dom_sf"/>
</dbReference>
<feature type="domain" description="CHAT" evidence="2">
    <location>
        <begin position="111"/>
        <end position="382"/>
    </location>
</feature>
<dbReference type="Proteomes" id="UP000503447">
    <property type="component" value="Chromosome"/>
</dbReference>
<dbReference type="SUPFAM" id="SSF52540">
    <property type="entry name" value="P-loop containing nucleoside triphosphate hydrolases"/>
    <property type="match status" value="1"/>
</dbReference>
<dbReference type="Gene3D" id="3.40.50.300">
    <property type="entry name" value="P-loop containing nucleotide triphosphate hydrolases"/>
    <property type="match status" value="1"/>
</dbReference>
<dbReference type="Pfam" id="PF13424">
    <property type="entry name" value="TPR_12"/>
    <property type="match status" value="1"/>
</dbReference>
<organism evidence="3 4">
    <name type="scientific">Frigoriglobus tundricola</name>
    <dbReference type="NCBI Taxonomy" id="2774151"/>
    <lineage>
        <taxon>Bacteria</taxon>
        <taxon>Pseudomonadati</taxon>
        <taxon>Planctomycetota</taxon>
        <taxon>Planctomycetia</taxon>
        <taxon>Gemmatales</taxon>
        <taxon>Gemmataceae</taxon>
        <taxon>Frigoriglobus</taxon>
    </lineage>
</organism>
<dbReference type="PANTHER" id="PTHR47691:SF3">
    <property type="entry name" value="HTH-TYPE TRANSCRIPTIONAL REGULATOR RV0890C-RELATED"/>
    <property type="match status" value="1"/>
</dbReference>
<dbReference type="InterPro" id="IPR027417">
    <property type="entry name" value="P-loop_NTPase"/>
</dbReference>
<keyword evidence="4" id="KW-1185">Reference proteome</keyword>
<proteinExistence type="predicted"/>
<feature type="region of interest" description="Disordered" evidence="1">
    <location>
        <begin position="400"/>
        <end position="419"/>
    </location>
</feature>
<dbReference type="SMART" id="SM00028">
    <property type="entry name" value="TPR"/>
    <property type="match status" value="2"/>
</dbReference>
<dbReference type="Gene3D" id="1.25.40.10">
    <property type="entry name" value="Tetratricopeptide repeat domain"/>
    <property type="match status" value="1"/>
</dbReference>
<dbReference type="SUPFAM" id="SSF48452">
    <property type="entry name" value="TPR-like"/>
    <property type="match status" value="1"/>
</dbReference>
<evidence type="ECO:0000313" key="3">
    <source>
        <dbReference type="EMBL" id="QJX00929.1"/>
    </source>
</evidence>
<dbReference type="EMBL" id="CP053452">
    <property type="protein sequence ID" value="QJX00929.1"/>
    <property type="molecule type" value="Genomic_DNA"/>
</dbReference>
<feature type="compositionally biased region" description="Basic and acidic residues" evidence="1">
    <location>
        <begin position="410"/>
        <end position="419"/>
    </location>
</feature>
<dbReference type="PANTHER" id="PTHR47691">
    <property type="entry name" value="REGULATOR-RELATED"/>
    <property type="match status" value="1"/>
</dbReference>
<evidence type="ECO:0000313" key="4">
    <source>
        <dbReference type="Proteomes" id="UP000503447"/>
    </source>
</evidence>
<evidence type="ECO:0000259" key="2">
    <source>
        <dbReference type="Pfam" id="PF12770"/>
    </source>
</evidence>
<dbReference type="AlphaFoldDB" id="A0A6M5Z3T0"/>
<dbReference type="InterPro" id="IPR024983">
    <property type="entry name" value="CHAT_dom"/>
</dbReference>
<reference evidence="4" key="1">
    <citation type="submission" date="2020-05" db="EMBL/GenBank/DDBJ databases">
        <title>Frigoriglobus tundricola gen. nov., sp. nov., a psychrotolerant cellulolytic planctomycete of the family Gemmataceae with two divergent copies of 16S rRNA gene.</title>
        <authorList>
            <person name="Kulichevskaya I.S."/>
            <person name="Ivanova A.A."/>
            <person name="Naumoff D.G."/>
            <person name="Beletsky A.V."/>
            <person name="Rijpstra W.I.C."/>
            <person name="Sinninghe Damste J.S."/>
            <person name="Mardanov A.V."/>
            <person name="Ravin N.V."/>
            <person name="Dedysh S.N."/>
        </authorList>
    </citation>
    <scope>NUCLEOTIDE SEQUENCE [LARGE SCALE GENOMIC DNA]</scope>
    <source>
        <strain evidence="4">PL17</strain>
    </source>
</reference>
<accession>A0A6M5Z3T0</accession>